<dbReference type="EMBL" id="MN740208">
    <property type="protein sequence ID" value="QHT93556.1"/>
    <property type="molecule type" value="Genomic_DNA"/>
</dbReference>
<feature type="compositionally biased region" description="Basic residues" evidence="1">
    <location>
        <begin position="109"/>
        <end position="120"/>
    </location>
</feature>
<sequence length="126" mass="15125">MSDKPEPSDKKLYEKVKKGVYKDIPKHSAYRSGIVVKTYKERYAKKHGTRKQPYKGKRTKKKGLGRWFREKWVNQRGEVGYKHKNDIYRPSKKITRKTPKTHGELTKKDIKKARTKKYRKGRVDRF</sequence>
<evidence type="ECO:0000256" key="1">
    <source>
        <dbReference type="SAM" id="MobiDB-lite"/>
    </source>
</evidence>
<protein>
    <recommendedName>
        <fullName evidence="2">DUF5872 domain-containing protein</fullName>
    </recommendedName>
</protein>
<proteinExistence type="predicted"/>
<reference evidence="3" key="1">
    <citation type="journal article" date="2020" name="Nature">
        <title>Giant virus diversity and host interactions through global metagenomics.</title>
        <authorList>
            <person name="Schulz F."/>
            <person name="Roux S."/>
            <person name="Paez-Espino D."/>
            <person name="Jungbluth S."/>
            <person name="Walsh D.A."/>
            <person name="Denef V.J."/>
            <person name="McMahon K.D."/>
            <person name="Konstantinidis K.T."/>
            <person name="Eloe-Fadrosh E.A."/>
            <person name="Kyrpides N.C."/>
            <person name="Woyke T."/>
        </authorList>
    </citation>
    <scope>NUCLEOTIDE SEQUENCE</scope>
    <source>
        <strain evidence="3">GVMAG-M-3300024252-29</strain>
    </source>
</reference>
<organism evidence="3">
    <name type="scientific">viral metagenome</name>
    <dbReference type="NCBI Taxonomy" id="1070528"/>
    <lineage>
        <taxon>unclassified sequences</taxon>
        <taxon>metagenomes</taxon>
        <taxon>organismal metagenomes</taxon>
    </lineage>
</organism>
<accession>A0A6C0IM90</accession>
<dbReference type="Pfam" id="PF19197">
    <property type="entry name" value="DUF5872"/>
    <property type="match status" value="1"/>
</dbReference>
<dbReference type="InterPro" id="IPR043803">
    <property type="entry name" value="DUF5872"/>
</dbReference>
<dbReference type="AlphaFoldDB" id="A0A6C0IM90"/>
<feature type="region of interest" description="Disordered" evidence="1">
    <location>
        <begin position="97"/>
        <end position="126"/>
    </location>
</feature>
<name>A0A6C0IM90_9ZZZZ</name>
<evidence type="ECO:0000259" key="2">
    <source>
        <dbReference type="Pfam" id="PF19197"/>
    </source>
</evidence>
<feature type="domain" description="DUF5872" evidence="2">
    <location>
        <begin position="7"/>
        <end position="119"/>
    </location>
</feature>
<evidence type="ECO:0000313" key="3">
    <source>
        <dbReference type="EMBL" id="QHT93556.1"/>
    </source>
</evidence>